<evidence type="ECO:0000259" key="2">
    <source>
        <dbReference type="PROSITE" id="PS50022"/>
    </source>
</evidence>
<dbReference type="HOGENOM" id="CLU_030066_6_2_1"/>
<reference evidence="3 4" key="1">
    <citation type="journal article" date="2007" name="Science">
        <title>Sea anemone genome reveals ancestral eumetazoan gene repertoire and genomic organization.</title>
        <authorList>
            <person name="Putnam N.H."/>
            <person name="Srivastava M."/>
            <person name="Hellsten U."/>
            <person name="Dirks B."/>
            <person name="Chapman J."/>
            <person name="Salamov A."/>
            <person name="Terry A."/>
            <person name="Shapiro H."/>
            <person name="Lindquist E."/>
            <person name="Kapitonov V.V."/>
            <person name="Jurka J."/>
            <person name="Genikhovich G."/>
            <person name="Grigoriev I.V."/>
            <person name="Lucas S.M."/>
            <person name="Steele R.E."/>
            <person name="Finnerty J.R."/>
            <person name="Technau U."/>
            <person name="Martindale M.Q."/>
            <person name="Rokhsar D.S."/>
        </authorList>
    </citation>
    <scope>NUCLEOTIDE SEQUENCE [LARGE SCALE GENOMIC DNA]</scope>
    <source>
        <strain evidence="4">CH2 X CH6</strain>
    </source>
</reference>
<feature type="domain" description="F5/8 type C" evidence="2">
    <location>
        <begin position="1"/>
        <end position="114"/>
    </location>
</feature>
<protein>
    <recommendedName>
        <fullName evidence="2">F5/8 type C domain-containing protein</fullName>
    </recommendedName>
</protein>
<accession>A7S314</accession>
<evidence type="ECO:0000313" key="3">
    <source>
        <dbReference type="EMBL" id="EDO41878.1"/>
    </source>
</evidence>
<dbReference type="InterPro" id="IPR008979">
    <property type="entry name" value="Galactose-bd-like_sf"/>
</dbReference>
<sequence length="114" mass="12814">LGMSNGIIPDSSLTASSHRSGLFGPEQGRLGNPRFAWSPRPDDASPFFQVDLGENYYITAISTKGHPVYNEYVKKYLMRYSNDGKKWKTVSAEPGIPKVTFFSSKRMPMFTILM</sequence>
<dbReference type="InParanoid" id="A7S314"/>
<dbReference type="PANTHER" id="PTHR24543">
    <property type="entry name" value="MULTICOPPER OXIDASE-RELATED"/>
    <property type="match status" value="1"/>
</dbReference>
<gene>
    <name evidence="3" type="ORF">NEMVEDRAFT_v1g102728</name>
</gene>
<dbReference type="PROSITE" id="PS50022">
    <property type="entry name" value="FA58C_3"/>
    <property type="match status" value="1"/>
</dbReference>
<dbReference type="Gene3D" id="2.60.120.260">
    <property type="entry name" value="Galactose-binding domain-like"/>
    <property type="match status" value="1"/>
</dbReference>
<dbReference type="Proteomes" id="UP000001593">
    <property type="component" value="Unassembled WGS sequence"/>
</dbReference>
<dbReference type="KEGG" id="nve:5513751"/>
<name>A7S314_NEMVE</name>
<dbReference type="SUPFAM" id="SSF49785">
    <property type="entry name" value="Galactose-binding domain-like"/>
    <property type="match status" value="1"/>
</dbReference>
<dbReference type="InterPro" id="IPR000421">
    <property type="entry name" value="FA58C"/>
</dbReference>
<keyword evidence="4" id="KW-1185">Reference proteome</keyword>
<evidence type="ECO:0000256" key="1">
    <source>
        <dbReference type="SAM" id="MobiDB-lite"/>
    </source>
</evidence>
<feature type="region of interest" description="Disordered" evidence="1">
    <location>
        <begin position="1"/>
        <end position="27"/>
    </location>
</feature>
<evidence type="ECO:0000313" key="4">
    <source>
        <dbReference type="Proteomes" id="UP000001593"/>
    </source>
</evidence>
<dbReference type="Pfam" id="PF00754">
    <property type="entry name" value="F5_F8_type_C"/>
    <property type="match status" value="1"/>
</dbReference>
<dbReference type="STRING" id="45351.A7S314"/>
<feature type="non-terminal residue" evidence="3">
    <location>
        <position position="1"/>
    </location>
</feature>
<dbReference type="PhylomeDB" id="A7S314"/>
<dbReference type="AlphaFoldDB" id="A7S314"/>
<proteinExistence type="predicted"/>
<dbReference type="EMBL" id="DS469571">
    <property type="protein sequence ID" value="EDO41878.1"/>
    <property type="molecule type" value="Genomic_DNA"/>
</dbReference>
<organism evidence="3 4">
    <name type="scientific">Nematostella vectensis</name>
    <name type="common">Starlet sea anemone</name>
    <dbReference type="NCBI Taxonomy" id="45351"/>
    <lineage>
        <taxon>Eukaryota</taxon>
        <taxon>Metazoa</taxon>
        <taxon>Cnidaria</taxon>
        <taxon>Anthozoa</taxon>
        <taxon>Hexacorallia</taxon>
        <taxon>Actiniaria</taxon>
        <taxon>Edwardsiidae</taxon>
        <taxon>Nematostella</taxon>
    </lineage>
</organism>